<evidence type="ECO:0000259" key="1">
    <source>
        <dbReference type="Pfam" id="PF21418"/>
    </source>
</evidence>
<dbReference type="Gene3D" id="1.20.120.330">
    <property type="entry name" value="Nucleotidyltransferases domain 2"/>
    <property type="match status" value="1"/>
</dbReference>
<reference evidence="3" key="1">
    <citation type="journal article" date="2019" name="Int. J. Syst. Evol. Microbiol.">
        <title>The Global Catalogue of Microorganisms (GCM) 10K type strain sequencing project: providing services to taxonomists for standard genome sequencing and annotation.</title>
        <authorList>
            <consortium name="The Broad Institute Genomics Platform"/>
            <consortium name="The Broad Institute Genome Sequencing Center for Infectious Disease"/>
            <person name="Wu L."/>
            <person name="Ma J."/>
        </authorList>
    </citation>
    <scope>NUCLEOTIDE SEQUENCE [LARGE SCALE GENOMIC DNA]</scope>
    <source>
        <strain evidence="3">JCM 18304</strain>
    </source>
</reference>
<accession>A0ABP9S8P2</accession>
<dbReference type="Pfam" id="PF21418">
    <property type="entry name" value="LinB-like_C"/>
    <property type="match status" value="1"/>
</dbReference>
<keyword evidence="3" id="KW-1185">Reference proteome</keyword>
<gene>
    <name evidence="2" type="ORF">GCM10023322_53300</name>
</gene>
<comment type="caution">
    <text evidence="2">The sequence shown here is derived from an EMBL/GenBank/DDBJ whole genome shotgun (WGS) entry which is preliminary data.</text>
</comment>
<evidence type="ECO:0000313" key="2">
    <source>
        <dbReference type="EMBL" id="GAA5192841.1"/>
    </source>
</evidence>
<name>A0ABP9S8P2_9ACTN</name>
<dbReference type="RefSeq" id="WP_345634081.1">
    <property type="nucleotide sequence ID" value="NZ_BAABJQ010000018.1"/>
</dbReference>
<dbReference type="EMBL" id="BAABJQ010000018">
    <property type="protein sequence ID" value="GAA5192841.1"/>
    <property type="molecule type" value="Genomic_DNA"/>
</dbReference>
<dbReference type="InterPro" id="IPR048495">
    <property type="entry name" value="LinB-like_C"/>
</dbReference>
<evidence type="ECO:0000313" key="3">
    <source>
        <dbReference type="Proteomes" id="UP001501570"/>
    </source>
</evidence>
<dbReference type="Gene3D" id="3.30.460.10">
    <property type="entry name" value="Beta Polymerase, domain 2"/>
    <property type="match status" value="1"/>
</dbReference>
<dbReference type="Proteomes" id="UP001501570">
    <property type="component" value="Unassembled WGS sequence"/>
</dbReference>
<sequence>MLVQERLIARVRELCVADERLDAALMYGSFAAGEADEHSDVEFWLFFRPEHLGPDSREGVQPSSWCARVAPFSQLVRNEFGTDVVFFPGLVRGEFHFVTSDDIPIVRTWPARGAPVERMILVDRSGRLRPALESVPPRPTIPHTGDEIETLCGRFANWLVLAHHVGNRGETLRAWDALGHAHRHLLWMARLSQERTDHWLTPSRGAEAELPAPTIAELRGTTSPAQPDEIRAALRAAWRHGRRYWTELAWRHGFVVPRDLFAEIDRALP</sequence>
<dbReference type="CDD" id="cd05403">
    <property type="entry name" value="NT_KNTase_like"/>
    <property type="match status" value="1"/>
</dbReference>
<dbReference type="SUPFAM" id="SSF81301">
    <property type="entry name" value="Nucleotidyltransferase"/>
    <property type="match status" value="1"/>
</dbReference>
<organism evidence="2 3">
    <name type="scientific">Rugosimonospora acidiphila</name>
    <dbReference type="NCBI Taxonomy" id="556531"/>
    <lineage>
        <taxon>Bacteria</taxon>
        <taxon>Bacillati</taxon>
        <taxon>Actinomycetota</taxon>
        <taxon>Actinomycetes</taxon>
        <taxon>Micromonosporales</taxon>
        <taxon>Micromonosporaceae</taxon>
        <taxon>Rugosimonospora</taxon>
    </lineage>
</organism>
<dbReference type="InterPro" id="IPR043519">
    <property type="entry name" value="NT_sf"/>
</dbReference>
<proteinExistence type="predicted"/>
<feature type="domain" description="Lincosamide nucleotidyltransferase-like C-terminal" evidence="1">
    <location>
        <begin position="145"/>
        <end position="264"/>
    </location>
</feature>
<protein>
    <recommendedName>
        <fullName evidence="1">Lincosamide nucleotidyltransferase-like C-terminal domain-containing protein</fullName>
    </recommendedName>
</protein>